<dbReference type="PANTHER" id="PTHR12526">
    <property type="entry name" value="GLYCOSYLTRANSFERASE"/>
    <property type="match status" value="1"/>
</dbReference>
<keyword evidence="1" id="KW-0812">Transmembrane</keyword>
<name>I4B128_TURPD</name>
<dbReference type="Pfam" id="PF26337">
    <property type="entry name" value="Gtf3_C"/>
    <property type="match status" value="1"/>
</dbReference>
<reference evidence="4 5" key="1">
    <citation type="submission" date="2012-06" db="EMBL/GenBank/DDBJ databases">
        <title>The complete chromosome of genome of Turneriella parva DSM 21527.</title>
        <authorList>
            <consortium name="US DOE Joint Genome Institute (JGI-PGF)"/>
            <person name="Lucas S."/>
            <person name="Han J."/>
            <person name="Lapidus A."/>
            <person name="Bruce D."/>
            <person name="Goodwin L."/>
            <person name="Pitluck S."/>
            <person name="Peters L."/>
            <person name="Kyrpides N."/>
            <person name="Mavromatis K."/>
            <person name="Ivanova N."/>
            <person name="Mikhailova N."/>
            <person name="Chertkov O."/>
            <person name="Detter J.C."/>
            <person name="Tapia R."/>
            <person name="Han C."/>
            <person name="Land M."/>
            <person name="Hauser L."/>
            <person name="Markowitz V."/>
            <person name="Cheng J.-F."/>
            <person name="Hugenholtz P."/>
            <person name="Woyke T."/>
            <person name="Wu D."/>
            <person name="Gronow S."/>
            <person name="Wellnitz S."/>
            <person name="Brambilla E."/>
            <person name="Klenk H.-P."/>
            <person name="Eisen J.A."/>
        </authorList>
    </citation>
    <scope>NUCLEOTIDE SEQUENCE [LARGE SCALE GENOMIC DNA]</scope>
    <source>
        <strain evidence="5">ATCC BAA-1111 / DSM 21527 / NCTC 11395 / H</strain>
    </source>
</reference>
<dbReference type="KEGG" id="tpx:Turpa_0325"/>
<protein>
    <submittedName>
        <fullName evidence="4">Uncharacterized protein</fullName>
    </submittedName>
</protein>
<evidence type="ECO:0000313" key="5">
    <source>
        <dbReference type="Proteomes" id="UP000006048"/>
    </source>
</evidence>
<keyword evidence="5" id="KW-1185">Reference proteome</keyword>
<accession>I4B128</accession>
<dbReference type="EMBL" id="CP002959">
    <property type="protein sequence ID" value="AFM10985.1"/>
    <property type="molecule type" value="Genomic_DNA"/>
</dbReference>
<dbReference type="STRING" id="869212.Turpa_0325"/>
<dbReference type="InterPro" id="IPR058592">
    <property type="entry name" value="Gtf3_C"/>
</dbReference>
<dbReference type="AlphaFoldDB" id="I4B128"/>
<feature type="domain" description="Glycosyltransferase subfamily 4-like N-terminal" evidence="2">
    <location>
        <begin position="61"/>
        <end position="218"/>
    </location>
</feature>
<dbReference type="OrthoDB" id="1220440at2"/>
<dbReference type="SUPFAM" id="SSF53756">
    <property type="entry name" value="UDP-Glycosyltransferase/glycogen phosphorylase"/>
    <property type="match status" value="1"/>
</dbReference>
<keyword evidence="1" id="KW-0472">Membrane</keyword>
<keyword evidence="1" id="KW-1133">Transmembrane helix</keyword>
<dbReference type="RefSeq" id="WP_014801505.1">
    <property type="nucleotide sequence ID" value="NC_018020.1"/>
</dbReference>
<dbReference type="GO" id="GO:0016757">
    <property type="term" value="F:glycosyltransferase activity"/>
    <property type="evidence" value="ECO:0007669"/>
    <property type="project" value="UniProtKB-ARBA"/>
</dbReference>
<evidence type="ECO:0000259" key="2">
    <source>
        <dbReference type="Pfam" id="PF13439"/>
    </source>
</evidence>
<dbReference type="Pfam" id="PF13439">
    <property type="entry name" value="Glyco_transf_4"/>
    <property type="match status" value="1"/>
</dbReference>
<dbReference type="InterPro" id="IPR028098">
    <property type="entry name" value="Glyco_trans_4-like_N"/>
</dbReference>
<evidence type="ECO:0000259" key="3">
    <source>
        <dbReference type="Pfam" id="PF26337"/>
    </source>
</evidence>
<proteinExistence type="predicted"/>
<gene>
    <name evidence="4" type="ordered locus">Turpa_0325</name>
</gene>
<evidence type="ECO:0000313" key="4">
    <source>
        <dbReference type="EMBL" id="AFM10985.1"/>
    </source>
</evidence>
<feature type="transmembrane region" description="Helical" evidence="1">
    <location>
        <begin position="86"/>
        <end position="105"/>
    </location>
</feature>
<dbReference type="Proteomes" id="UP000006048">
    <property type="component" value="Chromosome"/>
</dbReference>
<dbReference type="Gene3D" id="3.40.50.2000">
    <property type="entry name" value="Glycogen Phosphorylase B"/>
    <property type="match status" value="2"/>
</dbReference>
<organism evidence="4 5">
    <name type="scientific">Turneriella parva (strain ATCC BAA-1111 / DSM 21527 / NCTC 11395 / H)</name>
    <name type="common">Leptospira parva</name>
    <dbReference type="NCBI Taxonomy" id="869212"/>
    <lineage>
        <taxon>Bacteria</taxon>
        <taxon>Pseudomonadati</taxon>
        <taxon>Spirochaetota</taxon>
        <taxon>Spirochaetia</taxon>
        <taxon>Leptospirales</taxon>
        <taxon>Leptospiraceae</taxon>
        <taxon>Turneriella</taxon>
    </lineage>
</organism>
<evidence type="ECO:0000256" key="1">
    <source>
        <dbReference type="SAM" id="Phobius"/>
    </source>
</evidence>
<feature type="domain" description="Glucosyltransferase 3-like C-terminal" evidence="3">
    <location>
        <begin position="295"/>
        <end position="380"/>
    </location>
</feature>
<sequence length="434" mass="49668">MKKNVLYLTWGEDLLTSGILENQVINQLITTRRVFPQVSYSFLCAMPVFWKKRHRAQAQILHEKIDRLEKAGIHVKVVYYWLPVRARYMAIVLHPLFIAAFFFWLKQITNICRRQEIHLIHARAYTGAIVAAAAKKLLRLKVPLVFDTRGLYVDELLQLGFLREGSWWHRQWKRAERTTYACSASIITVSEPFSEYVREHFSLPVDKVQTIFTSVDSDVFTPSVKIANARMRRLKIAAPVLAYCGDLGGSSWHSTASLFALFGQVRRKFRKASLLVISPASRESIDREVLTHFPDRRNELMANCRFMRTYNARETAAALSQADFGVFSYHDSANRGPRHLQEIVLGSKTGEYLAAGLPILVNHTAKAAAAIVRDHRLGIAYNIGDVKSLHRQLGGLVKQWSAYSQRSRKYALNHFEAASIARSHRLIYERLSKP</sequence>
<dbReference type="HOGENOM" id="CLU_631557_0_0_12"/>